<keyword evidence="1" id="KW-0378">Hydrolase</keyword>
<dbReference type="Gene3D" id="3.40.50.850">
    <property type="entry name" value="Isochorismatase-like"/>
    <property type="match status" value="1"/>
</dbReference>
<accession>A0AAN4VVP7</accession>
<dbReference type="GO" id="GO:0016787">
    <property type="term" value="F:hydrolase activity"/>
    <property type="evidence" value="ECO:0007669"/>
    <property type="project" value="UniProtKB-KW"/>
</dbReference>
<feature type="domain" description="Isochorismatase-like" evidence="2">
    <location>
        <begin position="11"/>
        <end position="172"/>
    </location>
</feature>
<evidence type="ECO:0000256" key="1">
    <source>
        <dbReference type="ARBA" id="ARBA00022801"/>
    </source>
</evidence>
<dbReference type="SUPFAM" id="SSF52499">
    <property type="entry name" value="Isochorismatase-like hydrolases"/>
    <property type="match status" value="1"/>
</dbReference>
<proteinExistence type="predicted"/>
<dbReference type="PANTHER" id="PTHR43540:SF6">
    <property type="entry name" value="ISOCHORISMATASE-LIKE DOMAIN-CONTAINING PROTEIN"/>
    <property type="match status" value="1"/>
</dbReference>
<dbReference type="AlphaFoldDB" id="A0AAN4VVP7"/>
<reference evidence="3 4" key="1">
    <citation type="submission" date="2021-12" db="EMBL/GenBank/DDBJ databases">
        <title>Genome sequencing of bacteria with rrn-lacking chromosome and rrn-plasmid.</title>
        <authorList>
            <person name="Anda M."/>
            <person name="Iwasaki W."/>
        </authorList>
    </citation>
    <scope>NUCLEOTIDE SEQUENCE [LARGE SCALE GENOMIC DNA]</scope>
    <source>
        <strain evidence="3 4">NBRC 15940</strain>
    </source>
</reference>
<dbReference type="PANTHER" id="PTHR43540">
    <property type="entry name" value="PEROXYUREIDOACRYLATE/UREIDOACRYLATE AMIDOHYDROLASE-RELATED"/>
    <property type="match status" value="1"/>
</dbReference>
<comment type="caution">
    <text evidence="3">The sequence shown here is derived from an EMBL/GenBank/DDBJ whole genome shotgun (WGS) entry which is preliminary data.</text>
</comment>
<gene>
    <name evidence="3" type="ORF">PEDI_15260</name>
</gene>
<evidence type="ECO:0000313" key="3">
    <source>
        <dbReference type="EMBL" id="GJM60974.1"/>
    </source>
</evidence>
<keyword evidence="4" id="KW-1185">Reference proteome</keyword>
<dbReference type="InterPro" id="IPR000868">
    <property type="entry name" value="Isochorismatase-like_dom"/>
</dbReference>
<dbReference type="Proteomes" id="UP001310022">
    <property type="component" value="Unassembled WGS sequence"/>
</dbReference>
<dbReference type="Pfam" id="PF00857">
    <property type="entry name" value="Isochorismatase"/>
    <property type="match status" value="1"/>
</dbReference>
<name>A0AAN4VVP7_9BACT</name>
<sequence>MCSIKLVAQESALLVIDVQSNFLREDSPMHVELSSISTFFEGINGLEYQFSQKDSTLVFYVVNEWHAPIKNWMTGNVSKAGEAGVELDDRLLLCSDQLYSKSKGDALSNSALKEALMERQIEQVVVVGLFAEGCVRKTVKSLVRHGYKVIVPSSAIASKNEKKKEKALRQLEAHSPFVKVIWE</sequence>
<dbReference type="CDD" id="cd00431">
    <property type="entry name" value="cysteine_hydrolases"/>
    <property type="match status" value="1"/>
</dbReference>
<dbReference type="InterPro" id="IPR050272">
    <property type="entry name" value="Isochorismatase-like_hydrls"/>
</dbReference>
<dbReference type="EMBL" id="BQKE01000001">
    <property type="protein sequence ID" value="GJM60974.1"/>
    <property type="molecule type" value="Genomic_DNA"/>
</dbReference>
<evidence type="ECO:0000259" key="2">
    <source>
        <dbReference type="Pfam" id="PF00857"/>
    </source>
</evidence>
<evidence type="ECO:0000313" key="4">
    <source>
        <dbReference type="Proteomes" id="UP001310022"/>
    </source>
</evidence>
<organism evidence="3 4">
    <name type="scientific">Persicobacter diffluens</name>
    <dbReference type="NCBI Taxonomy" id="981"/>
    <lineage>
        <taxon>Bacteria</taxon>
        <taxon>Pseudomonadati</taxon>
        <taxon>Bacteroidota</taxon>
        <taxon>Cytophagia</taxon>
        <taxon>Cytophagales</taxon>
        <taxon>Persicobacteraceae</taxon>
        <taxon>Persicobacter</taxon>
    </lineage>
</organism>
<protein>
    <recommendedName>
        <fullName evidence="2">Isochorismatase-like domain-containing protein</fullName>
    </recommendedName>
</protein>
<dbReference type="InterPro" id="IPR036380">
    <property type="entry name" value="Isochorismatase-like_sf"/>
</dbReference>